<dbReference type="Proteomes" id="UP000299102">
    <property type="component" value="Unassembled WGS sequence"/>
</dbReference>
<dbReference type="AlphaFoldDB" id="A0A4C1UM86"/>
<accession>A0A4C1UM86</accession>
<reference evidence="2 3" key="1">
    <citation type="journal article" date="2019" name="Commun. Biol.">
        <title>The bagworm genome reveals a unique fibroin gene that provides high tensile strength.</title>
        <authorList>
            <person name="Kono N."/>
            <person name="Nakamura H."/>
            <person name="Ohtoshi R."/>
            <person name="Tomita M."/>
            <person name="Numata K."/>
            <person name="Arakawa K."/>
        </authorList>
    </citation>
    <scope>NUCLEOTIDE SEQUENCE [LARGE SCALE GENOMIC DNA]</scope>
</reference>
<proteinExistence type="predicted"/>
<evidence type="ECO:0000313" key="2">
    <source>
        <dbReference type="EMBL" id="GBP27545.1"/>
    </source>
</evidence>
<keyword evidence="3" id="KW-1185">Reference proteome</keyword>
<evidence type="ECO:0000313" key="3">
    <source>
        <dbReference type="Proteomes" id="UP000299102"/>
    </source>
</evidence>
<feature type="region of interest" description="Disordered" evidence="1">
    <location>
        <begin position="36"/>
        <end position="63"/>
    </location>
</feature>
<protein>
    <submittedName>
        <fullName evidence="2">Uncharacterized protein</fullName>
    </submittedName>
</protein>
<dbReference type="EMBL" id="BGZK01000195">
    <property type="protein sequence ID" value="GBP27545.1"/>
    <property type="molecule type" value="Genomic_DNA"/>
</dbReference>
<sequence>MYPYLILDLILRSRPPSAVTLNKSLRRRMGPFKIQTARRDGSAAASSAAATARPQPVCETEKRNFNPLGSLERGVGCGARAARGGVALRRPAERRLICILRVSGHVEGY</sequence>
<gene>
    <name evidence="2" type="ORF">EVAR_18738_1</name>
</gene>
<evidence type="ECO:0000256" key="1">
    <source>
        <dbReference type="SAM" id="MobiDB-lite"/>
    </source>
</evidence>
<comment type="caution">
    <text evidence="2">The sequence shown here is derived from an EMBL/GenBank/DDBJ whole genome shotgun (WGS) entry which is preliminary data.</text>
</comment>
<feature type="compositionally biased region" description="Low complexity" evidence="1">
    <location>
        <begin position="42"/>
        <end position="53"/>
    </location>
</feature>
<organism evidence="2 3">
    <name type="scientific">Eumeta variegata</name>
    <name type="common">Bagworm moth</name>
    <name type="synonym">Eumeta japonica</name>
    <dbReference type="NCBI Taxonomy" id="151549"/>
    <lineage>
        <taxon>Eukaryota</taxon>
        <taxon>Metazoa</taxon>
        <taxon>Ecdysozoa</taxon>
        <taxon>Arthropoda</taxon>
        <taxon>Hexapoda</taxon>
        <taxon>Insecta</taxon>
        <taxon>Pterygota</taxon>
        <taxon>Neoptera</taxon>
        <taxon>Endopterygota</taxon>
        <taxon>Lepidoptera</taxon>
        <taxon>Glossata</taxon>
        <taxon>Ditrysia</taxon>
        <taxon>Tineoidea</taxon>
        <taxon>Psychidae</taxon>
        <taxon>Oiketicinae</taxon>
        <taxon>Eumeta</taxon>
    </lineage>
</organism>
<name>A0A4C1UM86_EUMVA</name>